<reference evidence="1 2" key="1">
    <citation type="journal article" date="2013" name="Genome Biol.">
        <title>Draft genome of the mountain pine beetle, Dendroctonus ponderosae Hopkins, a major forest pest.</title>
        <authorList>
            <person name="Keeling C.I."/>
            <person name="Yuen M.M."/>
            <person name="Liao N.Y."/>
            <person name="Docking T.R."/>
            <person name="Chan S.K."/>
            <person name="Taylor G.A."/>
            <person name="Palmquist D.L."/>
            <person name="Jackman S.D."/>
            <person name="Nguyen A."/>
            <person name="Li M."/>
            <person name="Henderson H."/>
            <person name="Janes J.K."/>
            <person name="Zhao Y."/>
            <person name="Pandoh P."/>
            <person name="Moore R."/>
            <person name="Sperling F.A."/>
            <person name="Huber D.P."/>
            <person name="Birol I."/>
            <person name="Jones S.J."/>
            <person name="Bohlmann J."/>
        </authorList>
    </citation>
    <scope>NUCLEOTIDE SEQUENCE</scope>
</reference>
<dbReference type="AlphaFoldDB" id="U4U224"/>
<gene>
    <name evidence="1" type="ORF">D910_04527</name>
</gene>
<protein>
    <submittedName>
        <fullName evidence="1">Uncharacterized protein</fullName>
    </submittedName>
</protein>
<accession>U4U224</accession>
<sequence>MDRVDRTDLSECVDTFFPIHPPLIDSLVFTDVEEPKDPLLLLPLACLRSSISFTASGRSNSKGPLWPGIIYANFPQSKKVPTFTNHDSGVHASVPADHMRNFPCSLFSDEQQPDVGTLQQVQEHQL</sequence>
<dbReference type="EMBL" id="KB631923">
    <property type="protein sequence ID" value="ERL87127.1"/>
    <property type="molecule type" value="Genomic_DNA"/>
</dbReference>
<evidence type="ECO:0000313" key="2">
    <source>
        <dbReference type="Proteomes" id="UP000030742"/>
    </source>
</evidence>
<proteinExistence type="predicted"/>
<name>U4U224_DENPD</name>
<organism evidence="1 2">
    <name type="scientific">Dendroctonus ponderosae</name>
    <name type="common">Mountain pine beetle</name>
    <dbReference type="NCBI Taxonomy" id="77166"/>
    <lineage>
        <taxon>Eukaryota</taxon>
        <taxon>Metazoa</taxon>
        <taxon>Ecdysozoa</taxon>
        <taxon>Arthropoda</taxon>
        <taxon>Hexapoda</taxon>
        <taxon>Insecta</taxon>
        <taxon>Pterygota</taxon>
        <taxon>Neoptera</taxon>
        <taxon>Endopterygota</taxon>
        <taxon>Coleoptera</taxon>
        <taxon>Polyphaga</taxon>
        <taxon>Cucujiformia</taxon>
        <taxon>Curculionidae</taxon>
        <taxon>Scolytinae</taxon>
        <taxon>Dendroctonus</taxon>
    </lineage>
</organism>
<dbReference type="Proteomes" id="UP000030742">
    <property type="component" value="Unassembled WGS sequence"/>
</dbReference>
<evidence type="ECO:0000313" key="1">
    <source>
        <dbReference type="EMBL" id="ERL87127.1"/>
    </source>
</evidence>